<keyword evidence="4" id="KW-1185">Reference proteome</keyword>
<feature type="repeat" description="PPR" evidence="2">
    <location>
        <begin position="915"/>
        <end position="949"/>
    </location>
</feature>
<dbReference type="InterPro" id="IPR011990">
    <property type="entry name" value="TPR-like_helical_dom_sf"/>
</dbReference>
<evidence type="ECO:0008006" key="5">
    <source>
        <dbReference type="Google" id="ProtNLM"/>
    </source>
</evidence>
<protein>
    <recommendedName>
        <fullName evidence="5">Pentatricopeptide repeat-containing protein</fullName>
    </recommendedName>
</protein>
<reference evidence="3" key="1">
    <citation type="submission" date="2021-08" db="EMBL/GenBank/DDBJ databases">
        <title>WGS assembly of Ceratopteris richardii.</title>
        <authorList>
            <person name="Marchant D.B."/>
            <person name="Chen G."/>
            <person name="Jenkins J."/>
            <person name="Shu S."/>
            <person name="Leebens-Mack J."/>
            <person name="Grimwood J."/>
            <person name="Schmutz J."/>
            <person name="Soltis P."/>
            <person name="Soltis D."/>
            <person name="Chen Z.-H."/>
        </authorList>
    </citation>
    <scope>NUCLEOTIDE SEQUENCE</scope>
    <source>
        <strain evidence="3">Whitten #5841</strain>
        <tissue evidence="3">Leaf</tissue>
    </source>
</reference>
<proteinExistence type="predicted"/>
<dbReference type="OrthoDB" id="185373at2759"/>
<dbReference type="FunFam" id="1.25.40.10:FF:000285">
    <property type="entry name" value="Pentatricopeptide repeat-containing protein, chloroplastic"/>
    <property type="match status" value="1"/>
</dbReference>
<evidence type="ECO:0000313" key="4">
    <source>
        <dbReference type="Proteomes" id="UP000825935"/>
    </source>
</evidence>
<dbReference type="PANTHER" id="PTHR47926">
    <property type="entry name" value="PENTATRICOPEPTIDE REPEAT-CONTAINING PROTEIN"/>
    <property type="match status" value="1"/>
</dbReference>
<dbReference type="InterPro" id="IPR046960">
    <property type="entry name" value="PPR_At4g14850-like_plant"/>
</dbReference>
<feature type="repeat" description="PPR" evidence="2">
    <location>
        <begin position="846"/>
        <end position="876"/>
    </location>
</feature>
<sequence length="1056" mass="116826">MEADIRFQSYFNQAPSSCLTRTEIKSSSLQCVPLHFVKRSYVCSAVHQDNSIATGRATTDQVSKLFTKPLPSIADYISAFDWCKESNDLKSVRRVHMRMCENGLHVHPELGNLLVTVFVQCGCRCDALAVFNRLHKRNEFSWTALIEDSVDSMEFKEALGLYEQMIVDSVAYSRYTIVAALQACRGDNCVETGYEIHAQAEKLGFSASDVYLKSAMVDLYCKCGSMVDAEAVITKQSGWDAVSCTALMAGHVMQGAGYEALQCFEKMQDQGVTPRPATFVLSLRAGVLVGAQEKGQQLHSEIVKAGYDRNIFVGSSLVDLYSKYGLLPEAQAVFDYLPNPDVVCWTALIAGYSEHGFGEQALDCLERMEANGVYQNMVTFMFGLKACAVIGAVKRAQEMHSSLLKLGYDRDLVVANALVDTYANWGLLADAWLVFFNLPVKDLATFNSLMCGYSEHGLGEETLRLFHGLRAEGMFPDVITFVSCLGACGSIQSIDSGRELHIEIVKQGLETVLSVGSAVLDMYMKCQCSEEAWGTFCALPMKDDVLWTSLIEGYAEEEFYEEALECMEQMQQEGVPFSPFTYASGLKACKGIGLSSKGKELHAGIVKLGFEEEIVACNILLDMYASAGLFLEAEAVFQRMQFPDDISWNVLIGGYGEHGLDHNVLDCFQMMRQEGVRLNEASCVLALKACGNLTDIDYGRELHIEIIQERLERDPFVNSSLVDMYSNCGFLGDAFDVFSELPAQDVVSWTALISGLVKAGFNKKALNYLQHMQQVSVHPNSATFACALKACGDIRDLSTGQRLHYDIIKEEYEGDNFVAISLIDMYGKCSSIDHAQEVFNELPVKDVVAWTALLTGFVRHGLTVEALACFRQMKPFISPNAITFVCILKACSTLKAIECGREIHSDVFAKGLDANQAILNWLVHMYASCGLLEDAVYVFDELEVRGSSLWTLLMAGYAREGQMNMIPDLLERMLLECGYISKEDWAQILTVCNAVKTLDMCFKLHKATVERGYDTDFLVDNTLKSIYAYCTLAAGLVEKSETPSCLTAPEPALSAV</sequence>
<dbReference type="Pfam" id="PF01535">
    <property type="entry name" value="PPR"/>
    <property type="match status" value="8"/>
</dbReference>
<evidence type="ECO:0000256" key="1">
    <source>
        <dbReference type="ARBA" id="ARBA00022737"/>
    </source>
</evidence>
<feature type="repeat" description="PPR" evidence="2">
    <location>
        <begin position="745"/>
        <end position="779"/>
    </location>
</feature>
<feature type="repeat" description="PPR" evidence="2">
    <location>
        <begin position="442"/>
        <end position="476"/>
    </location>
</feature>
<evidence type="ECO:0000313" key="3">
    <source>
        <dbReference type="EMBL" id="KAH7315455.1"/>
    </source>
</evidence>
<feature type="repeat" description="PPR" evidence="2">
    <location>
        <begin position="644"/>
        <end position="678"/>
    </location>
</feature>
<keyword evidence="1" id="KW-0677">Repeat</keyword>
<dbReference type="PANTHER" id="PTHR47926:SF533">
    <property type="entry name" value="DYW DOMAIN-CONTAINING PROTEIN"/>
    <property type="match status" value="1"/>
</dbReference>
<dbReference type="Pfam" id="PF13041">
    <property type="entry name" value="PPR_2"/>
    <property type="match status" value="3"/>
</dbReference>
<dbReference type="FunFam" id="1.25.40.10:FF:000227">
    <property type="entry name" value="Pentatricopeptide repeat-containing protein At3g13880"/>
    <property type="match status" value="1"/>
</dbReference>
<dbReference type="GO" id="GO:0003723">
    <property type="term" value="F:RNA binding"/>
    <property type="evidence" value="ECO:0007669"/>
    <property type="project" value="InterPro"/>
</dbReference>
<dbReference type="InterPro" id="IPR002885">
    <property type="entry name" value="PPR_rpt"/>
</dbReference>
<feature type="repeat" description="PPR" evidence="2">
    <location>
        <begin position="341"/>
        <end position="375"/>
    </location>
</feature>
<gene>
    <name evidence="3" type="ORF">KP509_21G050500</name>
</gene>
<organism evidence="3 4">
    <name type="scientific">Ceratopteris richardii</name>
    <name type="common">Triangle waterfern</name>
    <dbReference type="NCBI Taxonomy" id="49495"/>
    <lineage>
        <taxon>Eukaryota</taxon>
        <taxon>Viridiplantae</taxon>
        <taxon>Streptophyta</taxon>
        <taxon>Embryophyta</taxon>
        <taxon>Tracheophyta</taxon>
        <taxon>Polypodiopsida</taxon>
        <taxon>Polypodiidae</taxon>
        <taxon>Polypodiales</taxon>
        <taxon>Pteridineae</taxon>
        <taxon>Pteridaceae</taxon>
        <taxon>Parkerioideae</taxon>
        <taxon>Ceratopteris</taxon>
    </lineage>
</organism>
<dbReference type="EMBL" id="CM035426">
    <property type="protein sequence ID" value="KAH7315455.1"/>
    <property type="molecule type" value="Genomic_DNA"/>
</dbReference>
<feature type="repeat" description="PPR" evidence="2">
    <location>
        <begin position="240"/>
        <end position="274"/>
    </location>
</feature>
<dbReference type="NCBIfam" id="TIGR00756">
    <property type="entry name" value="PPR"/>
    <property type="match status" value="7"/>
</dbReference>
<dbReference type="Gene3D" id="1.25.40.10">
    <property type="entry name" value="Tetratricopeptide repeat domain"/>
    <property type="match status" value="9"/>
</dbReference>
<dbReference type="GO" id="GO:0009451">
    <property type="term" value="P:RNA modification"/>
    <property type="evidence" value="ECO:0007669"/>
    <property type="project" value="InterPro"/>
</dbReference>
<comment type="caution">
    <text evidence="3">The sequence shown here is derived from an EMBL/GenBank/DDBJ whole genome shotgun (WGS) entry which is preliminary data.</text>
</comment>
<accession>A0A8T2S9S4</accession>
<dbReference type="AlphaFoldDB" id="A0A8T2S9S4"/>
<dbReference type="FunFam" id="1.25.40.10:FF:000381">
    <property type="entry name" value="Pentatricopeptide repeat-containing protein"/>
    <property type="match status" value="1"/>
</dbReference>
<dbReference type="PROSITE" id="PS51375">
    <property type="entry name" value="PPR"/>
    <property type="match status" value="8"/>
</dbReference>
<evidence type="ECO:0000256" key="2">
    <source>
        <dbReference type="PROSITE-ProRule" id="PRU00708"/>
    </source>
</evidence>
<feature type="repeat" description="PPR" evidence="2">
    <location>
        <begin position="543"/>
        <end position="577"/>
    </location>
</feature>
<dbReference type="Proteomes" id="UP000825935">
    <property type="component" value="Chromosome 21"/>
</dbReference>
<name>A0A8T2S9S4_CERRI</name>